<dbReference type="GO" id="GO:0006446">
    <property type="term" value="P:regulation of translational initiation"/>
    <property type="evidence" value="ECO:0007669"/>
    <property type="project" value="TreeGrafter"/>
</dbReference>
<dbReference type="AlphaFoldDB" id="A0A4R6C5X8"/>
<comment type="similarity">
    <text evidence="1">Belongs to the IMPACT family.</text>
</comment>
<dbReference type="InterPro" id="IPR015796">
    <property type="entry name" value="Impact_YigZ-like"/>
</dbReference>
<evidence type="ECO:0000256" key="1">
    <source>
        <dbReference type="ARBA" id="ARBA00007665"/>
    </source>
</evidence>
<dbReference type="PANTHER" id="PTHR16301">
    <property type="entry name" value="IMPACT-RELATED"/>
    <property type="match status" value="1"/>
</dbReference>
<dbReference type="SUPFAM" id="SSF54980">
    <property type="entry name" value="EF-G C-terminal domain-like"/>
    <property type="match status" value="1"/>
</dbReference>
<dbReference type="Pfam" id="PF09186">
    <property type="entry name" value="DUF1949"/>
    <property type="match status" value="1"/>
</dbReference>
<comment type="caution">
    <text evidence="4">The sequence shown here is derived from an EMBL/GenBank/DDBJ whole genome shotgun (WGS) entry which is preliminary data.</text>
</comment>
<evidence type="ECO:0000259" key="3">
    <source>
        <dbReference type="Pfam" id="PF09186"/>
    </source>
</evidence>
<dbReference type="InterPro" id="IPR015269">
    <property type="entry name" value="UPF0029_Impact_C"/>
</dbReference>
<proteinExistence type="inferred from homology"/>
<dbReference type="InterPro" id="IPR020569">
    <property type="entry name" value="UPF0029_Impact_CS"/>
</dbReference>
<dbReference type="Gene3D" id="3.30.230.30">
    <property type="entry name" value="Impact, N-terminal domain"/>
    <property type="match status" value="1"/>
</dbReference>
<dbReference type="InterPro" id="IPR020568">
    <property type="entry name" value="Ribosomal_Su5_D2-typ_SF"/>
</dbReference>
<protein>
    <submittedName>
        <fullName evidence="4">YigZ family protein</fullName>
    </submittedName>
</protein>
<dbReference type="RefSeq" id="WP_133419504.1">
    <property type="nucleotide sequence ID" value="NZ_SDGR01000003.1"/>
</dbReference>
<dbReference type="GO" id="GO:0005737">
    <property type="term" value="C:cytoplasm"/>
    <property type="evidence" value="ECO:0007669"/>
    <property type="project" value="TreeGrafter"/>
</dbReference>
<dbReference type="NCBIfam" id="TIGR00257">
    <property type="entry name" value="IMPACT_YIGZ"/>
    <property type="match status" value="1"/>
</dbReference>
<evidence type="ECO:0000259" key="2">
    <source>
        <dbReference type="Pfam" id="PF01205"/>
    </source>
</evidence>
<dbReference type="InterPro" id="IPR035647">
    <property type="entry name" value="EFG_III/V"/>
</dbReference>
<dbReference type="SUPFAM" id="SSF54211">
    <property type="entry name" value="Ribosomal protein S5 domain 2-like"/>
    <property type="match status" value="1"/>
</dbReference>
<accession>A0A4R6C5X8</accession>
<dbReference type="PANTHER" id="PTHR16301:SF20">
    <property type="entry name" value="IMPACT FAMILY MEMBER YIGZ"/>
    <property type="match status" value="1"/>
</dbReference>
<dbReference type="InterPro" id="IPR023582">
    <property type="entry name" value="Impact"/>
</dbReference>
<dbReference type="Proteomes" id="UP000294865">
    <property type="component" value="Unassembled WGS sequence"/>
</dbReference>
<dbReference type="InterPro" id="IPR036956">
    <property type="entry name" value="Impact_N_sf"/>
</dbReference>
<dbReference type="EMBL" id="SDQG01000002">
    <property type="protein sequence ID" value="TDM17352.1"/>
    <property type="molecule type" value="Genomic_DNA"/>
</dbReference>
<dbReference type="Pfam" id="PF01205">
    <property type="entry name" value="Impact_N"/>
    <property type="match status" value="1"/>
</dbReference>
<name>A0A4R6C5X8_9STAP</name>
<feature type="domain" description="UPF0029" evidence="3">
    <location>
        <begin position="139"/>
        <end position="193"/>
    </location>
</feature>
<feature type="domain" description="Impact N-terminal" evidence="2">
    <location>
        <begin position="19"/>
        <end position="123"/>
    </location>
</feature>
<organism evidence="4 5">
    <name type="scientific">Macrococcoides canis</name>
    <dbReference type="NCBI Taxonomy" id="1855823"/>
    <lineage>
        <taxon>Bacteria</taxon>
        <taxon>Bacillati</taxon>
        <taxon>Bacillota</taxon>
        <taxon>Bacilli</taxon>
        <taxon>Bacillales</taxon>
        <taxon>Staphylococcaceae</taxon>
        <taxon>Macrococcoides</taxon>
    </lineage>
</organism>
<reference evidence="4 5" key="1">
    <citation type="submission" date="2019-01" db="EMBL/GenBank/DDBJ databases">
        <title>Draft genome sequences of Macrococcus caseolyticus, Macrococcus canis, Macrococcus bohemicus and Macrococcus goetzii.</title>
        <authorList>
            <person name="Mazhar S."/>
            <person name="Altermann E."/>
            <person name="Hill C."/>
            <person name="Mcauliffe O."/>
        </authorList>
    </citation>
    <scope>NUCLEOTIDE SEQUENCE [LARGE SCALE GENOMIC DNA]</scope>
    <source>
        <strain evidence="4 5">DPC7162</strain>
    </source>
</reference>
<evidence type="ECO:0000313" key="5">
    <source>
        <dbReference type="Proteomes" id="UP000294865"/>
    </source>
</evidence>
<dbReference type="PROSITE" id="PS00910">
    <property type="entry name" value="UPF0029"/>
    <property type="match status" value="1"/>
</dbReference>
<evidence type="ECO:0000313" key="4">
    <source>
        <dbReference type="EMBL" id="TDM17352.1"/>
    </source>
</evidence>
<sequence>MKNFITIKQNIEQETIINKSRFITYLFKIESEAEAKAKIDEIKVLHKDANHNCSAYTIGDSHQIQKANDDGEPSGTAGVPMLESLKKNDVHNVVAIVTRYFGGIKLGSGGLIRAYQGGVSEAIQQTGKVIYKNGMIIQVTLPYELSGKFEHAIDDKFIITNQTYTDKVIYDVQLVSEDKDEFFSFVTELTQGNPVIHVESELMLPFDIKNNI</sequence>
<dbReference type="InterPro" id="IPR001498">
    <property type="entry name" value="Impact_N"/>
</dbReference>
<gene>
    <name evidence="4" type="ORF">ETI04_05495</name>
</gene>